<dbReference type="Pfam" id="PF06224">
    <property type="entry name" value="AlkZ-like"/>
    <property type="match status" value="1"/>
</dbReference>
<dbReference type="PANTHER" id="PTHR38479">
    <property type="entry name" value="LMO0824 PROTEIN"/>
    <property type="match status" value="1"/>
</dbReference>
<gene>
    <name evidence="1" type="ORF">KDH_22950</name>
</gene>
<dbReference type="RefSeq" id="WP_338249799.1">
    <property type="nucleotide sequence ID" value="NZ_BSRI01000001.1"/>
</dbReference>
<evidence type="ECO:0000313" key="2">
    <source>
        <dbReference type="Proteomes" id="UP001344906"/>
    </source>
</evidence>
<reference evidence="1 2" key="1">
    <citation type="submission" date="2023-02" db="EMBL/GenBank/DDBJ databases">
        <title>Dictyobacter halimunensis sp. nov., a new member of the class Ktedonobacteria from forest soil in a geothermal area.</title>
        <authorList>
            <person name="Rachmania M.K."/>
            <person name="Ningsih F."/>
            <person name="Sakai Y."/>
            <person name="Yabe S."/>
            <person name="Yokota A."/>
            <person name="Sjamsuridzal W."/>
        </authorList>
    </citation>
    <scope>NUCLEOTIDE SEQUENCE [LARGE SCALE GENOMIC DNA]</scope>
    <source>
        <strain evidence="1 2">S3.2.2.5</strain>
    </source>
</reference>
<sequence length="371" mass="41271">MTAAAEVLTPRQLNRTLLARQLLLERSSLSASAAVEQLVGLQAQTSNAPYIGLWTRLRAFQRQDLSDLLQQRQAVRATLMRSTLHIFTARDYLELRTTLQPALTRALGAFFGQRTKGLDIEQLVAAARDYIEEKPRTFTEIRALLTGLVPEGDPEAMAYVVRTHLPLVQVPPGGFWGSAGSPAHATATSWLGQPLNAEEKLANLTRRYLAAFGPASVQDLQAWSGLTRLQGAVEKLKTALRVYRSQQGQELFDLPDQSLPSAEVEAPPRFLPEYDNLILSHSNRERVVPETYRSRVYLSAGRVRATFLLDGFVSGTWKTEKSGKNATLNIEPFQPLSAGNQLALEEEGARLLRFIFDNTETYNINIHHPPS</sequence>
<dbReference type="PANTHER" id="PTHR38479:SF2">
    <property type="entry name" value="WINGED HELIX DNA-BINDING DOMAIN-CONTAINING PROTEIN"/>
    <property type="match status" value="1"/>
</dbReference>
<dbReference type="Proteomes" id="UP001344906">
    <property type="component" value="Unassembled WGS sequence"/>
</dbReference>
<comment type="caution">
    <text evidence="1">The sequence shown here is derived from an EMBL/GenBank/DDBJ whole genome shotgun (WGS) entry which is preliminary data.</text>
</comment>
<name>A0ABQ6FSL7_9CHLR</name>
<evidence type="ECO:0008006" key="3">
    <source>
        <dbReference type="Google" id="ProtNLM"/>
    </source>
</evidence>
<organism evidence="1 2">
    <name type="scientific">Dictyobacter halimunensis</name>
    <dbReference type="NCBI Taxonomy" id="3026934"/>
    <lineage>
        <taxon>Bacteria</taxon>
        <taxon>Bacillati</taxon>
        <taxon>Chloroflexota</taxon>
        <taxon>Ktedonobacteria</taxon>
        <taxon>Ktedonobacterales</taxon>
        <taxon>Dictyobacteraceae</taxon>
        <taxon>Dictyobacter</taxon>
    </lineage>
</organism>
<dbReference type="EMBL" id="BSRI01000001">
    <property type="protein sequence ID" value="GLV55451.1"/>
    <property type="molecule type" value="Genomic_DNA"/>
</dbReference>
<evidence type="ECO:0000313" key="1">
    <source>
        <dbReference type="EMBL" id="GLV55451.1"/>
    </source>
</evidence>
<protein>
    <recommendedName>
        <fullName evidence="3">Winged helix DNA-binding domain-containing protein</fullName>
    </recommendedName>
</protein>
<proteinExistence type="predicted"/>
<accession>A0ABQ6FSL7</accession>
<dbReference type="InterPro" id="IPR009351">
    <property type="entry name" value="AlkZ-like"/>
</dbReference>
<keyword evidence="2" id="KW-1185">Reference proteome</keyword>